<accession>A0A927MYL0</accession>
<dbReference type="AlphaFoldDB" id="A0A927MYL0"/>
<dbReference type="Proteomes" id="UP000638648">
    <property type="component" value="Unassembled WGS sequence"/>
</dbReference>
<sequence length="138" mass="15885">MPAGRRPFPLAHLVPPLLRDVILDFHWDHEQLWKLDLTPTEIPVAELAWHLELPLWTHGGHPFVVSPAEVAADPDRFRAQYARTLAADLSHPLHLLDRRDRLTILDGTHRLLKARLLGYETLRAVKVPMERLDDIAVR</sequence>
<dbReference type="InterPro" id="IPR036086">
    <property type="entry name" value="ParB/Sulfiredoxin_sf"/>
</dbReference>
<evidence type="ECO:0000313" key="2">
    <source>
        <dbReference type="Proteomes" id="UP000638648"/>
    </source>
</evidence>
<keyword evidence="2" id="KW-1185">Reference proteome</keyword>
<reference evidence="1" key="1">
    <citation type="submission" date="2020-10" db="EMBL/GenBank/DDBJ databases">
        <title>Sequencing the genomes of 1000 actinobacteria strains.</title>
        <authorList>
            <person name="Klenk H.-P."/>
        </authorList>
    </citation>
    <scope>NUCLEOTIDE SEQUENCE</scope>
    <source>
        <strain evidence="1">DSM 45354</strain>
    </source>
</reference>
<evidence type="ECO:0008006" key="3">
    <source>
        <dbReference type="Google" id="ProtNLM"/>
    </source>
</evidence>
<name>A0A927MYL0_9ACTN</name>
<protein>
    <recommendedName>
        <fullName evidence="3">ParB-like nuclease domain-containing protein</fullName>
    </recommendedName>
</protein>
<dbReference type="SUPFAM" id="SSF110849">
    <property type="entry name" value="ParB/Sulfiredoxin"/>
    <property type="match status" value="1"/>
</dbReference>
<evidence type="ECO:0000313" key="1">
    <source>
        <dbReference type="EMBL" id="MBE1609336.1"/>
    </source>
</evidence>
<comment type="caution">
    <text evidence="1">The sequence shown here is derived from an EMBL/GenBank/DDBJ whole genome shotgun (WGS) entry which is preliminary data.</text>
</comment>
<gene>
    <name evidence="1" type="ORF">HEB94_006184</name>
</gene>
<organism evidence="1 2">
    <name type="scientific">Actinopolymorpha pittospori</name>
    <dbReference type="NCBI Taxonomy" id="648752"/>
    <lineage>
        <taxon>Bacteria</taxon>
        <taxon>Bacillati</taxon>
        <taxon>Actinomycetota</taxon>
        <taxon>Actinomycetes</taxon>
        <taxon>Propionibacteriales</taxon>
        <taxon>Actinopolymorphaceae</taxon>
        <taxon>Actinopolymorpha</taxon>
    </lineage>
</organism>
<dbReference type="EMBL" id="JADBEM010000001">
    <property type="protein sequence ID" value="MBE1609336.1"/>
    <property type="molecule type" value="Genomic_DNA"/>
</dbReference>
<proteinExistence type="predicted"/>
<dbReference type="RefSeq" id="WP_192752928.1">
    <property type="nucleotide sequence ID" value="NZ_BAABJL010000214.1"/>
</dbReference>